<dbReference type="RefSeq" id="WP_179952785.1">
    <property type="nucleotide sequence ID" value="NZ_AP019735.1"/>
</dbReference>
<keyword evidence="6" id="KW-1185">Reference proteome</keyword>
<name>A0A4Y1WRQ2_9BACT</name>
<dbReference type="InterPro" id="IPR025269">
    <property type="entry name" value="SAM-like_dom"/>
</dbReference>
<evidence type="ECO:0000256" key="3">
    <source>
        <dbReference type="ARBA" id="ARBA00023172"/>
    </source>
</evidence>
<evidence type="ECO:0000256" key="2">
    <source>
        <dbReference type="ARBA" id="ARBA00023125"/>
    </source>
</evidence>
<dbReference type="GO" id="GO:0003677">
    <property type="term" value="F:DNA binding"/>
    <property type="evidence" value="ECO:0007669"/>
    <property type="project" value="UniProtKB-KW"/>
</dbReference>
<dbReference type="CDD" id="cd01185">
    <property type="entry name" value="INTN1_C_like"/>
    <property type="match status" value="1"/>
</dbReference>
<evidence type="ECO:0000259" key="4">
    <source>
        <dbReference type="PROSITE" id="PS51898"/>
    </source>
</evidence>
<dbReference type="PANTHER" id="PTHR30349">
    <property type="entry name" value="PHAGE INTEGRASE-RELATED"/>
    <property type="match status" value="1"/>
</dbReference>
<evidence type="ECO:0000313" key="6">
    <source>
        <dbReference type="Proteomes" id="UP000318946"/>
    </source>
</evidence>
<gene>
    <name evidence="5" type="ORF">A5CBH24_10660</name>
</gene>
<sequence length="504" mass="58448">MKKPEIIYNINDLTCLTSASDADVIPQELFRTNHPDCDKTRQLQGTTLEKSTQKPFNRMTMRQKQDLYTRRMIRFSLKNPAQPLTSIRMRMTINHVRMSYALAPTFKIEPKHWDSTEGRAIVDSKRNADLKGNPRLRVRLDNINTEIDKITNAVLAVLARFQQQGIRASADQVRNELQRELGQEASKARTFRDVFEYIDFYINACREGTILNSTGTRLTPGTIRSYLSTKSALRRYAEARHIRLTLESLTLDFYNDFVKYLNEATHSRGRYRPNVIGKFVKNIRTFLRYAFDNNYTLNSDFKRREFKVFQETVETIYLNEDELQLLYDLELPPSQAEVRDAFLVGCYTGLRFSDIGRLQPHHIRFDEGIIVITTQKTNRTIAVPICPKLRSIFARYNNCPPPTQSNQATNRMLKQLCRKAGITSKVYLTEVLGGERQMRCYEKCDLVTTHTARRSFATNAFKNDIPAALIMSATGHTTEANFRRYIRCTAEEKAVALKQYKFFN</sequence>
<dbReference type="GO" id="GO:0015074">
    <property type="term" value="P:DNA integration"/>
    <property type="evidence" value="ECO:0007669"/>
    <property type="project" value="InterPro"/>
</dbReference>
<dbReference type="Pfam" id="PF00589">
    <property type="entry name" value="Phage_integrase"/>
    <property type="match status" value="1"/>
</dbReference>
<dbReference type="InterPro" id="IPR011010">
    <property type="entry name" value="DNA_brk_join_enz"/>
</dbReference>
<proteinExistence type="inferred from homology"/>
<dbReference type="Gene3D" id="1.10.443.10">
    <property type="entry name" value="Intergrase catalytic core"/>
    <property type="match status" value="1"/>
</dbReference>
<dbReference type="Gene3D" id="1.10.150.130">
    <property type="match status" value="1"/>
</dbReference>
<dbReference type="Proteomes" id="UP000318946">
    <property type="component" value="Chromosome"/>
</dbReference>
<keyword evidence="2" id="KW-0238">DNA-binding</keyword>
<dbReference type="AlphaFoldDB" id="A0A4Y1WRQ2"/>
<accession>A0A4Y1WRQ2</accession>
<organism evidence="5 6">
    <name type="scientific">Alistipes communis</name>
    <dbReference type="NCBI Taxonomy" id="2585118"/>
    <lineage>
        <taxon>Bacteria</taxon>
        <taxon>Pseudomonadati</taxon>
        <taxon>Bacteroidota</taxon>
        <taxon>Bacteroidia</taxon>
        <taxon>Bacteroidales</taxon>
        <taxon>Rikenellaceae</taxon>
        <taxon>Alistipes</taxon>
    </lineage>
</organism>
<evidence type="ECO:0000313" key="5">
    <source>
        <dbReference type="EMBL" id="BBL03753.1"/>
    </source>
</evidence>
<reference evidence="6" key="1">
    <citation type="submission" date="2019-06" db="EMBL/GenBank/DDBJ databases">
        <title>Alistipes onderdonkii subsp. vulgaris subsp. nov., Alistipes dispar sp. nov. and Alistipes communis sp. nov., isolated from human faeces, and creation of Alistipes onderdonkii subsp. onderdonkii subsp. nov.</title>
        <authorList>
            <person name="Sakamoto M."/>
            <person name="Ikeyama N."/>
            <person name="Ogata Y."/>
            <person name="Suda W."/>
            <person name="Iino T."/>
            <person name="Hattori M."/>
            <person name="Ohkuma M."/>
        </authorList>
    </citation>
    <scope>NUCLEOTIDE SEQUENCE [LARGE SCALE GENOMIC DNA]</scope>
    <source>
        <strain evidence="6">5CBH24</strain>
    </source>
</reference>
<dbReference type="PROSITE" id="PS51898">
    <property type="entry name" value="TYR_RECOMBINASE"/>
    <property type="match status" value="1"/>
</dbReference>
<evidence type="ECO:0000256" key="1">
    <source>
        <dbReference type="ARBA" id="ARBA00008857"/>
    </source>
</evidence>
<dbReference type="EMBL" id="AP019735">
    <property type="protein sequence ID" value="BBL03753.1"/>
    <property type="molecule type" value="Genomic_DNA"/>
</dbReference>
<dbReference type="SUPFAM" id="SSF56349">
    <property type="entry name" value="DNA breaking-rejoining enzymes"/>
    <property type="match status" value="1"/>
</dbReference>
<dbReference type="Pfam" id="PF13102">
    <property type="entry name" value="Phage_int_SAM_5"/>
    <property type="match status" value="1"/>
</dbReference>
<dbReference type="KEGG" id="acou:A5CBH24_10660"/>
<protein>
    <submittedName>
        <fullName evidence="5">Integrase</fullName>
    </submittedName>
</protein>
<comment type="similarity">
    <text evidence="1">Belongs to the 'phage' integrase family.</text>
</comment>
<keyword evidence="3" id="KW-0233">DNA recombination</keyword>
<dbReference type="PANTHER" id="PTHR30349:SF64">
    <property type="entry name" value="PROPHAGE INTEGRASE INTD-RELATED"/>
    <property type="match status" value="1"/>
</dbReference>
<dbReference type="InterPro" id="IPR013762">
    <property type="entry name" value="Integrase-like_cat_sf"/>
</dbReference>
<feature type="domain" description="Tyr recombinase" evidence="4">
    <location>
        <begin position="313"/>
        <end position="498"/>
    </location>
</feature>
<dbReference type="InterPro" id="IPR002104">
    <property type="entry name" value="Integrase_catalytic"/>
</dbReference>
<dbReference type="InterPro" id="IPR010998">
    <property type="entry name" value="Integrase_recombinase_N"/>
</dbReference>
<dbReference type="InterPro" id="IPR050090">
    <property type="entry name" value="Tyrosine_recombinase_XerCD"/>
</dbReference>
<dbReference type="GO" id="GO:0006310">
    <property type="term" value="P:DNA recombination"/>
    <property type="evidence" value="ECO:0007669"/>
    <property type="project" value="UniProtKB-KW"/>
</dbReference>
<dbReference type="GeneID" id="78341783"/>